<dbReference type="OrthoDB" id="272303at2759"/>
<dbReference type="InterPro" id="IPR013785">
    <property type="entry name" value="Aldolase_TIM"/>
</dbReference>
<dbReference type="PANTHER" id="PTHR11082:SF5">
    <property type="entry name" value="TRNA-DIHYDROURIDINE(16_17) SYNTHASE [NAD(P)(+)]-LIKE"/>
    <property type="match status" value="1"/>
</dbReference>
<dbReference type="Proteomes" id="UP001055712">
    <property type="component" value="Unassembled WGS sequence"/>
</dbReference>
<feature type="domain" description="DUS-like FMN-binding" evidence="4">
    <location>
        <begin position="115"/>
        <end position="163"/>
    </location>
</feature>
<dbReference type="InterPro" id="IPR035587">
    <property type="entry name" value="DUS-like_FMN-bd"/>
</dbReference>
<evidence type="ECO:0000259" key="4">
    <source>
        <dbReference type="Pfam" id="PF01207"/>
    </source>
</evidence>
<dbReference type="PANTHER" id="PTHR11082">
    <property type="entry name" value="TRNA-DIHYDROURIDINE SYNTHASE"/>
    <property type="match status" value="1"/>
</dbReference>
<dbReference type="AlphaFoldDB" id="A0A9D4TL05"/>
<accession>A0A9D4TL05</accession>
<proteinExistence type="predicted"/>
<keyword evidence="2" id="KW-0520">NAD</keyword>
<evidence type="ECO:0000256" key="1">
    <source>
        <dbReference type="ARBA" id="ARBA00022857"/>
    </source>
</evidence>
<dbReference type="GO" id="GO:0017150">
    <property type="term" value="F:tRNA dihydrouridine synthase activity"/>
    <property type="evidence" value="ECO:0007669"/>
    <property type="project" value="TreeGrafter"/>
</dbReference>
<protein>
    <recommendedName>
        <fullName evidence="4">DUS-like FMN-binding domain-containing protein</fullName>
    </recommendedName>
</protein>
<evidence type="ECO:0000313" key="5">
    <source>
        <dbReference type="EMBL" id="KAI3428359.1"/>
    </source>
</evidence>
<dbReference type="Pfam" id="PF01207">
    <property type="entry name" value="Dus"/>
    <property type="match status" value="1"/>
</dbReference>
<gene>
    <name evidence="5" type="ORF">D9Q98_006739</name>
</gene>
<name>A0A9D4TL05_CHLVU</name>
<evidence type="ECO:0000256" key="2">
    <source>
        <dbReference type="ARBA" id="ARBA00023027"/>
    </source>
</evidence>
<dbReference type="EMBL" id="SIDB01000009">
    <property type="protein sequence ID" value="KAI3428359.1"/>
    <property type="molecule type" value="Genomic_DNA"/>
</dbReference>
<sequence length="274" mass="29914">MLALAVAIGALLLLAIGLLAFLKRTGSDAGLGAQPQALGMGVPARGLNRPVGGMRRRRRRAAAASDEEGSADEEDQQQLEHAPRQLTARDPPEAVPHEEQAWEWFRAMGSPKYWVAPMVDQSELAFRQLSRRHGATGACTPMLHARLFLQTPSYRAEHFTTTQQVVASVLPWLTEFTDLRDQLNHSHDWDTEQLRAVVFELLGRIEACGRTQPQPALSARALARMQAEAGLQAAIEEQKREEMALQQIDSGGKHVAPGGAASHETREAVQAVAG</sequence>
<dbReference type="Gene3D" id="3.20.20.70">
    <property type="entry name" value="Aldolase class I"/>
    <property type="match status" value="1"/>
</dbReference>
<keyword evidence="1" id="KW-0521">NADP</keyword>
<organism evidence="5 6">
    <name type="scientific">Chlorella vulgaris</name>
    <name type="common">Green alga</name>
    <dbReference type="NCBI Taxonomy" id="3077"/>
    <lineage>
        <taxon>Eukaryota</taxon>
        <taxon>Viridiplantae</taxon>
        <taxon>Chlorophyta</taxon>
        <taxon>core chlorophytes</taxon>
        <taxon>Trebouxiophyceae</taxon>
        <taxon>Chlorellales</taxon>
        <taxon>Chlorellaceae</taxon>
        <taxon>Chlorella clade</taxon>
        <taxon>Chlorella</taxon>
    </lineage>
</organism>
<reference evidence="5" key="2">
    <citation type="submission" date="2020-11" db="EMBL/GenBank/DDBJ databases">
        <authorList>
            <person name="Cecchin M."/>
            <person name="Marcolungo L."/>
            <person name="Rossato M."/>
            <person name="Girolomoni L."/>
            <person name="Cosentino E."/>
            <person name="Cuine S."/>
            <person name="Li-Beisson Y."/>
            <person name="Delledonne M."/>
            <person name="Ballottari M."/>
        </authorList>
    </citation>
    <scope>NUCLEOTIDE SEQUENCE</scope>
    <source>
        <strain evidence="5">211/11P</strain>
        <tissue evidence="5">Whole cell</tissue>
    </source>
</reference>
<comment type="caution">
    <text evidence="5">The sequence shown here is derived from an EMBL/GenBank/DDBJ whole genome shotgun (WGS) entry which is preliminary data.</text>
</comment>
<dbReference type="SUPFAM" id="SSF51395">
    <property type="entry name" value="FMN-linked oxidoreductases"/>
    <property type="match status" value="1"/>
</dbReference>
<reference evidence="5" key="1">
    <citation type="journal article" date="2019" name="Plant J.">
        <title>Chlorella vulgaris genome assembly and annotation reveals the molecular basis for metabolic acclimation to high light conditions.</title>
        <authorList>
            <person name="Cecchin M."/>
            <person name="Marcolungo L."/>
            <person name="Rossato M."/>
            <person name="Girolomoni L."/>
            <person name="Cosentino E."/>
            <person name="Cuine S."/>
            <person name="Li-Beisson Y."/>
            <person name="Delledonne M."/>
            <person name="Ballottari M."/>
        </authorList>
    </citation>
    <scope>NUCLEOTIDE SEQUENCE</scope>
    <source>
        <strain evidence="5">211/11P</strain>
    </source>
</reference>
<evidence type="ECO:0000256" key="3">
    <source>
        <dbReference type="SAM" id="MobiDB-lite"/>
    </source>
</evidence>
<feature type="region of interest" description="Disordered" evidence="3">
    <location>
        <begin position="33"/>
        <end position="95"/>
    </location>
</feature>
<feature type="region of interest" description="Disordered" evidence="3">
    <location>
        <begin position="250"/>
        <end position="274"/>
    </location>
</feature>
<keyword evidence="6" id="KW-1185">Reference proteome</keyword>
<feature type="compositionally biased region" description="Acidic residues" evidence="3">
    <location>
        <begin position="65"/>
        <end position="77"/>
    </location>
</feature>
<evidence type="ECO:0000313" key="6">
    <source>
        <dbReference type="Proteomes" id="UP001055712"/>
    </source>
</evidence>